<keyword evidence="1" id="KW-1133">Transmembrane helix</keyword>
<dbReference type="RefSeq" id="WP_136931022.1">
    <property type="nucleotide sequence ID" value="NZ_SSMQ01000022.1"/>
</dbReference>
<keyword evidence="1" id="KW-0472">Membrane</keyword>
<gene>
    <name evidence="2" type="ORF">E8A74_22025</name>
</gene>
<protein>
    <submittedName>
        <fullName evidence="2">Uncharacterized protein</fullName>
    </submittedName>
</protein>
<proteinExistence type="predicted"/>
<sequence length="228" mass="24219">MSATDSPSAEPARGRRARHVIAALLVLSALGLAGAIVSYFQYAAVWLRKPPRLQPCVLSARRALTREEPVMGSIPHLTQEGNTVYLRPAEDRAVVCLGRISTPVASAFAAAFVEIEPAARARALAVAMKDHVPREASADQVAASAWLIASGAMRALPETPETTAAREEIDGMNACRFALRSTCPTRPPIPIVVWAAGVPSSLGLLFGAGLGVRAVVRTVRARRRRKAA</sequence>
<keyword evidence="3" id="KW-1185">Reference proteome</keyword>
<dbReference type="Proteomes" id="UP000309215">
    <property type="component" value="Unassembled WGS sequence"/>
</dbReference>
<feature type="transmembrane region" description="Helical" evidence="1">
    <location>
        <begin position="20"/>
        <end position="42"/>
    </location>
</feature>
<reference evidence="2 3" key="1">
    <citation type="submission" date="2019-04" db="EMBL/GenBank/DDBJ databases">
        <authorList>
            <person name="Li Y."/>
            <person name="Wang J."/>
        </authorList>
    </citation>
    <scope>NUCLEOTIDE SEQUENCE [LARGE SCALE GENOMIC DNA]</scope>
    <source>
        <strain evidence="2 3">DSM 14668</strain>
    </source>
</reference>
<feature type="transmembrane region" description="Helical" evidence="1">
    <location>
        <begin position="191"/>
        <end position="216"/>
    </location>
</feature>
<comment type="caution">
    <text evidence="2">The sequence shown here is derived from an EMBL/GenBank/DDBJ whole genome shotgun (WGS) entry which is preliminary data.</text>
</comment>
<dbReference type="EMBL" id="SSMQ01000022">
    <property type="protein sequence ID" value="TKD05215.1"/>
    <property type="molecule type" value="Genomic_DNA"/>
</dbReference>
<evidence type="ECO:0000313" key="3">
    <source>
        <dbReference type="Proteomes" id="UP000309215"/>
    </source>
</evidence>
<evidence type="ECO:0000256" key="1">
    <source>
        <dbReference type="SAM" id="Phobius"/>
    </source>
</evidence>
<evidence type="ECO:0000313" key="2">
    <source>
        <dbReference type="EMBL" id="TKD05215.1"/>
    </source>
</evidence>
<dbReference type="OrthoDB" id="5520143at2"/>
<keyword evidence="1" id="KW-0812">Transmembrane</keyword>
<dbReference type="AlphaFoldDB" id="A0A4U1JC48"/>
<organism evidence="2 3">
    <name type="scientific">Polyangium fumosum</name>
    <dbReference type="NCBI Taxonomy" id="889272"/>
    <lineage>
        <taxon>Bacteria</taxon>
        <taxon>Pseudomonadati</taxon>
        <taxon>Myxococcota</taxon>
        <taxon>Polyangia</taxon>
        <taxon>Polyangiales</taxon>
        <taxon>Polyangiaceae</taxon>
        <taxon>Polyangium</taxon>
    </lineage>
</organism>
<accession>A0A4U1JC48</accession>
<name>A0A4U1JC48_9BACT</name>